<feature type="transmembrane region" description="Helical" evidence="2">
    <location>
        <begin position="56"/>
        <end position="75"/>
    </location>
</feature>
<organism evidence="3 4">
    <name type="scientific">Namhaeicola litoreus</name>
    <dbReference type="NCBI Taxonomy" id="1052145"/>
    <lineage>
        <taxon>Bacteria</taxon>
        <taxon>Pseudomonadati</taxon>
        <taxon>Bacteroidota</taxon>
        <taxon>Flavobacteriia</taxon>
        <taxon>Flavobacteriales</taxon>
        <taxon>Flavobacteriaceae</taxon>
        <taxon>Namhaeicola</taxon>
    </lineage>
</organism>
<feature type="transmembrane region" description="Helical" evidence="2">
    <location>
        <begin position="150"/>
        <end position="169"/>
    </location>
</feature>
<keyword evidence="2" id="KW-0472">Membrane</keyword>
<evidence type="ECO:0000256" key="1">
    <source>
        <dbReference type="SAM" id="Coils"/>
    </source>
</evidence>
<dbReference type="Proteomes" id="UP001597201">
    <property type="component" value="Unassembled WGS sequence"/>
</dbReference>
<sequence length="1074" mass="125647">MDHVKEIELKLIQFIRKFHVNEIIKGVILFTALGLLYFLLTLVLEYYLWLQPRFRSILFWSFIVVELILLTYYVLIPLFKLFGFRNGISKEEASSIIGKHFDEIDDKLLNIIQLKNQEPTELVLASIEQKALQLKPFTFKNAINFASNKVYLKFLGVPVLVFFIANLIGEKQLFSSSLNRVVHYNKAYEPPAPFYFELKDTKLEVIQGNDLKVLIQPIGDLIPNQLTISFEGQSSLMKNEGTSFSYLFENIDHSFSFYTEANGVKSENFEITLIEAPSIIDFSLELVFPDYLKRSIEQINNTGNITVPEGTNVIWKIRTKSTDEITFKSDVETEFDKVKPNYFEFKRIIRNDLKYQVFSSNKNLKAYEKLSFEIDVVKDEFPVIEVKSDIDSISRGDAHFLGLITDDYGISTLEFWYKRLNDSIYTKRNLTIRSDVLIEFFHSFPEDIVLEPKENYELFFVAYDNDGVNGKKLSRSNIFYYRQKSEEEVQRELYKEQQGNIDLFKSNNERIKDLNDDLNNLNKSLQSEEGLNWNKEKELEKYLEKQTKQQELLNKNADQLKKDLDGIKENGFLEDEKEEIKKRLEEVSESEKKRKLLEDLKKLAEKLNKEGLLDQMDKLNKLNEQQEKSLERILEMTKQFYVDRKMDQIQKSLDNLEKEQGDLLNNGQDYEKQKEINEKFEEIKKETESLKDQNNELKNPRNIPIEEKEMNEISEDLKNALDKLENNSGAAKENQKKAQRKMKEISEKMKAGMDGMQMERIEENIEDLERILNNLLIFSYDQEDLMNGFKSSEALRSDFPEKIKKQYVLKENFEHIDDSLYALSLRVVQISSKIQENLSEAHYNLDKSLENLAENRINQGISNQQYTMTAANDLADLLSNVLDNLQQQSQSQGSGKSKSGESISLPDIIKKQEELLNRMNNNMPTKDGNGENESESLSGEQFEIYREQVKLRRQLEKILKEKGLNQNSYNKTKSDMDKLEDLLLNKGLNNEAKRQMEILKYELLKLESAAAKQGEENNRESTENETLFNNGKEGSMIEFKKFNITEEFLMRRNLPLQPFYQEKVNNYFNNVKND</sequence>
<accession>A0ABW3Y0L9</accession>
<name>A0ABW3Y0L9_9FLAO</name>
<keyword evidence="2" id="KW-1133">Transmembrane helix</keyword>
<keyword evidence="4" id="KW-1185">Reference proteome</keyword>
<evidence type="ECO:0000313" key="3">
    <source>
        <dbReference type="EMBL" id="MFD1315018.1"/>
    </source>
</evidence>
<protein>
    <submittedName>
        <fullName evidence="3">DUF4175 family protein</fullName>
    </submittedName>
</protein>
<gene>
    <name evidence="3" type="ORF">ACFQ39_05275</name>
</gene>
<proteinExistence type="predicted"/>
<evidence type="ECO:0000313" key="4">
    <source>
        <dbReference type="Proteomes" id="UP001597201"/>
    </source>
</evidence>
<dbReference type="RefSeq" id="WP_377176942.1">
    <property type="nucleotide sequence ID" value="NZ_JBHTMY010000002.1"/>
</dbReference>
<feature type="transmembrane region" description="Helical" evidence="2">
    <location>
        <begin position="26"/>
        <end position="50"/>
    </location>
</feature>
<dbReference type="EMBL" id="JBHTMY010000002">
    <property type="protein sequence ID" value="MFD1315018.1"/>
    <property type="molecule type" value="Genomic_DNA"/>
</dbReference>
<keyword evidence="2" id="KW-0812">Transmembrane</keyword>
<reference evidence="4" key="1">
    <citation type="journal article" date="2019" name="Int. J. Syst. Evol. Microbiol.">
        <title>The Global Catalogue of Microorganisms (GCM) 10K type strain sequencing project: providing services to taxonomists for standard genome sequencing and annotation.</title>
        <authorList>
            <consortium name="The Broad Institute Genomics Platform"/>
            <consortium name="The Broad Institute Genome Sequencing Center for Infectious Disease"/>
            <person name="Wu L."/>
            <person name="Ma J."/>
        </authorList>
    </citation>
    <scope>NUCLEOTIDE SEQUENCE [LARGE SCALE GENOMIC DNA]</scope>
    <source>
        <strain evidence="4">CCUG 61485</strain>
    </source>
</reference>
<comment type="caution">
    <text evidence="3">The sequence shown here is derived from an EMBL/GenBank/DDBJ whole genome shotgun (WGS) entry which is preliminary data.</text>
</comment>
<keyword evidence="1" id="KW-0175">Coiled coil</keyword>
<evidence type="ECO:0000256" key="2">
    <source>
        <dbReference type="SAM" id="Phobius"/>
    </source>
</evidence>
<feature type="coiled-coil region" evidence="1">
    <location>
        <begin position="504"/>
        <end position="778"/>
    </location>
</feature>